<comment type="similarity">
    <text evidence="1">Belongs to the carbon-nitrogen hydrolase superfamily. NIT1/NIT2 family.</text>
</comment>
<evidence type="ECO:0000256" key="2">
    <source>
        <dbReference type="ARBA" id="ARBA00022801"/>
    </source>
</evidence>
<dbReference type="GO" id="GO:0016811">
    <property type="term" value="F:hydrolase activity, acting on carbon-nitrogen (but not peptide) bonds, in linear amides"/>
    <property type="evidence" value="ECO:0007669"/>
    <property type="project" value="UniProtKB-ARBA"/>
</dbReference>
<keyword evidence="2 4" id="KW-0378">Hydrolase</keyword>
<evidence type="ECO:0000259" key="3">
    <source>
        <dbReference type="PROSITE" id="PS50263"/>
    </source>
</evidence>
<dbReference type="InterPro" id="IPR003010">
    <property type="entry name" value="C-N_Hydrolase"/>
</dbReference>
<protein>
    <submittedName>
        <fullName evidence="4">Putative amidohydrolase</fullName>
    </submittedName>
</protein>
<organism evidence="4 5">
    <name type="scientific">Acinetobacter calcoaceticus</name>
    <dbReference type="NCBI Taxonomy" id="471"/>
    <lineage>
        <taxon>Bacteria</taxon>
        <taxon>Pseudomonadati</taxon>
        <taxon>Pseudomonadota</taxon>
        <taxon>Gammaproteobacteria</taxon>
        <taxon>Moraxellales</taxon>
        <taxon>Moraxellaceae</taxon>
        <taxon>Acinetobacter</taxon>
        <taxon>Acinetobacter calcoaceticus/baumannii complex</taxon>
    </lineage>
</organism>
<name>A0A4R1Y467_ACICA</name>
<accession>A0A4R1Y467</accession>
<dbReference type="SUPFAM" id="SSF56317">
    <property type="entry name" value="Carbon-nitrogen hydrolase"/>
    <property type="match status" value="1"/>
</dbReference>
<reference evidence="4 5" key="1">
    <citation type="submission" date="2019-03" db="EMBL/GenBank/DDBJ databases">
        <title>Genomic analyses of the natural microbiome of Caenorhabditis elegans.</title>
        <authorList>
            <person name="Samuel B."/>
        </authorList>
    </citation>
    <scope>NUCLEOTIDE SEQUENCE [LARGE SCALE GENOMIC DNA]</scope>
    <source>
        <strain evidence="4 5">JUb89</strain>
    </source>
</reference>
<gene>
    <name evidence="4" type="ORF">EC844_102203</name>
</gene>
<dbReference type="AlphaFoldDB" id="A0A4R1Y467"/>
<dbReference type="InterPro" id="IPR036526">
    <property type="entry name" value="C-N_Hydrolase_sf"/>
</dbReference>
<evidence type="ECO:0000256" key="1">
    <source>
        <dbReference type="ARBA" id="ARBA00010613"/>
    </source>
</evidence>
<comment type="caution">
    <text evidence="4">The sequence shown here is derived from an EMBL/GenBank/DDBJ whole genome shotgun (WGS) entry which is preliminary data.</text>
</comment>
<dbReference type="Pfam" id="PF00795">
    <property type="entry name" value="CN_hydrolase"/>
    <property type="match status" value="1"/>
</dbReference>
<dbReference type="Proteomes" id="UP000294963">
    <property type="component" value="Unassembled WGS sequence"/>
</dbReference>
<dbReference type="Gene3D" id="3.60.110.10">
    <property type="entry name" value="Carbon-nitrogen hydrolase"/>
    <property type="match status" value="1"/>
</dbReference>
<dbReference type="InterPro" id="IPR001110">
    <property type="entry name" value="UPF0012_CS"/>
</dbReference>
<evidence type="ECO:0000313" key="5">
    <source>
        <dbReference type="Proteomes" id="UP000294963"/>
    </source>
</evidence>
<sequence>MKIALLQAQSHPFDYAANLKKLNQYAQQAKAESAALLVTPEMFLSGYVLNQQTQDMAKQFPLDQVQQIARQHKIALVVGGPRWVDDTVMNSAYFIDEQGKLLNHYDKTHMFGDVDRSQFVAGDRAVVITEYQNLKIAMLICYDVEFPETVRAAALAGADLVLVPTAQMQPYSFVNTSLIPTRAWENQVYVAYVNQIGIEADFHYVGLSSIASPLGKVLALASIHEEQLLFADVLPELVEQAQQLNPYLKDLRRDLF</sequence>
<dbReference type="PROSITE" id="PS50263">
    <property type="entry name" value="CN_HYDROLASE"/>
    <property type="match status" value="1"/>
</dbReference>
<dbReference type="EMBL" id="SLVJ01000002">
    <property type="protein sequence ID" value="TCM69930.1"/>
    <property type="molecule type" value="Genomic_DNA"/>
</dbReference>
<dbReference type="OrthoDB" id="9803803at2"/>
<proteinExistence type="inferred from homology"/>
<dbReference type="PANTHER" id="PTHR43674:SF2">
    <property type="entry name" value="BETA-UREIDOPROPIONASE"/>
    <property type="match status" value="1"/>
</dbReference>
<dbReference type="InterPro" id="IPR050345">
    <property type="entry name" value="Aliph_Amidase/BUP"/>
</dbReference>
<dbReference type="PANTHER" id="PTHR43674">
    <property type="entry name" value="NITRILASE C965.09-RELATED"/>
    <property type="match status" value="1"/>
</dbReference>
<evidence type="ECO:0000313" key="4">
    <source>
        <dbReference type="EMBL" id="TCM69930.1"/>
    </source>
</evidence>
<keyword evidence="5" id="KW-1185">Reference proteome</keyword>
<dbReference type="InterPro" id="IPR044083">
    <property type="entry name" value="RamA-like"/>
</dbReference>
<feature type="domain" description="CN hydrolase" evidence="3">
    <location>
        <begin position="1"/>
        <end position="235"/>
    </location>
</feature>
<dbReference type="PROSITE" id="PS01227">
    <property type="entry name" value="UPF0012"/>
    <property type="match status" value="1"/>
</dbReference>
<dbReference type="CDD" id="cd07576">
    <property type="entry name" value="R-amidase_like"/>
    <property type="match status" value="1"/>
</dbReference>